<dbReference type="Proteomes" id="UP001187531">
    <property type="component" value="Unassembled WGS sequence"/>
</dbReference>
<dbReference type="PANTHER" id="PTHR45774">
    <property type="entry name" value="BTB/POZ DOMAIN-CONTAINING"/>
    <property type="match status" value="1"/>
</dbReference>
<gene>
    <name evidence="1" type="ORF">QYM36_017316</name>
</gene>
<dbReference type="EMBL" id="JAVRJZ010000021">
    <property type="protein sequence ID" value="KAK2705229.1"/>
    <property type="molecule type" value="Genomic_DNA"/>
</dbReference>
<evidence type="ECO:0000313" key="1">
    <source>
        <dbReference type="EMBL" id="KAK2705229.1"/>
    </source>
</evidence>
<proteinExistence type="predicted"/>
<protein>
    <submittedName>
        <fullName evidence="1">Uncharacterized protein</fullName>
    </submittedName>
</protein>
<keyword evidence="2" id="KW-1185">Reference proteome</keyword>
<reference evidence="1" key="1">
    <citation type="submission" date="2023-07" db="EMBL/GenBank/DDBJ databases">
        <title>Chromosome-level genome assembly of Artemia franciscana.</title>
        <authorList>
            <person name="Jo E."/>
        </authorList>
    </citation>
    <scope>NUCLEOTIDE SEQUENCE</scope>
    <source>
        <tissue evidence="1">Whole body</tissue>
    </source>
</reference>
<dbReference type="Gene3D" id="1.25.40.420">
    <property type="match status" value="1"/>
</dbReference>
<dbReference type="AlphaFoldDB" id="A0AA88H7S5"/>
<sequence>MIEVFQDIDLLQVITIKFSNIKDGQRINQNEILVLNPDKVCCESAVLAAALKWRMFENNVISNLEVVEETNFEVFSLFIEVLQSECVFSRVLSLNAESALCLFSLADKYICPNLETGVLALFFSETSPENAALMYELASQVLCKPYLANYAMRKFLNGSSEALSEKALQCSLETLTTLISNPNLSLDNESQLFNFIERYKTQHGYDEARSLIPYVHFLQMDIEEFLDGPARSELLTDEEKSDFFHFKESFIIPPSWHLSRKLFKRTKYVVNHVTIRINIHIFSLRPSYLMRHYDGLTQVFQVPQSVFLVSCHLKVNIGTECLTTVSVLDSKDYLLVVKSVFVETGACCVVAVFDSQPVLCSNSTYKLVVKGRFPVDSAWLKGRLE</sequence>
<accession>A0AA88H7S5</accession>
<evidence type="ECO:0000313" key="2">
    <source>
        <dbReference type="Proteomes" id="UP001187531"/>
    </source>
</evidence>
<name>A0AA88H7S5_ARTSF</name>
<dbReference type="InterPro" id="IPR011333">
    <property type="entry name" value="SKP1/BTB/POZ_sf"/>
</dbReference>
<comment type="caution">
    <text evidence="1">The sequence shown here is derived from an EMBL/GenBank/DDBJ whole genome shotgun (WGS) entry which is preliminary data.</text>
</comment>
<dbReference type="Gene3D" id="3.30.710.10">
    <property type="entry name" value="Potassium Channel Kv1.1, Chain A"/>
    <property type="match status" value="1"/>
</dbReference>
<organism evidence="1 2">
    <name type="scientific">Artemia franciscana</name>
    <name type="common">Brine shrimp</name>
    <name type="synonym">Artemia sanfranciscana</name>
    <dbReference type="NCBI Taxonomy" id="6661"/>
    <lineage>
        <taxon>Eukaryota</taxon>
        <taxon>Metazoa</taxon>
        <taxon>Ecdysozoa</taxon>
        <taxon>Arthropoda</taxon>
        <taxon>Crustacea</taxon>
        <taxon>Branchiopoda</taxon>
        <taxon>Anostraca</taxon>
        <taxon>Artemiidae</taxon>
        <taxon>Artemia</taxon>
    </lineage>
</organism>
<dbReference type="PANTHER" id="PTHR45774:SF3">
    <property type="entry name" value="BTB (POZ) DOMAIN-CONTAINING 2B-RELATED"/>
    <property type="match status" value="1"/>
</dbReference>